<feature type="non-terminal residue" evidence="1">
    <location>
        <position position="463"/>
    </location>
</feature>
<dbReference type="EMBL" id="JAWWNJ010000036">
    <property type="protein sequence ID" value="KAK7023240.1"/>
    <property type="molecule type" value="Genomic_DNA"/>
</dbReference>
<organism evidence="1 2">
    <name type="scientific">Favolaschia claudopus</name>
    <dbReference type="NCBI Taxonomy" id="2862362"/>
    <lineage>
        <taxon>Eukaryota</taxon>
        <taxon>Fungi</taxon>
        <taxon>Dikarya</taxon>
        <taxon>Basidiomycota</taxon>
        <taxon>Agaricomycotina</taxon>
        <taxon>Agaricomycetes</taxon>
        <taxon>Agaricomycetidae</taxon>
        <taxon>Agaricales</taxon>
        <taxon>Marasmiineae</taxon>
        <taxon>Mycenaceae</taxon>
        <taxon>Favolaschia</taxon>
    </lineage>
</organism>
<sequence length="463" mass="52280">MELFEIQAPSLLERLRHNILPLDVEKKTIRSSIDIARSRVLALQNQSTSTIIETEALSRYVAEYSSLLAPIRRLPVDILRRIFVDPIVYKKKWRHIDRDSILLHYRPNSLGAVCYHWRCVSLETATLWSSLMVFLNEPDRYTVDGLRVALQRSQKAPLHLVFRPVISSSWSALDAEMMREVCKHSERWVSVEVSSNRELLRQLAPVENRLDSLQTLTMLPPDKLSIKPGARQCKVFAQSPKLRTLRLIKNLFHSPSTAPIFPWSQLTRLCVGGLWDSSGYHYVLSQAQNVRELSSCIWGIPDYSPLQATVHHLHKLHVYDDGLPSESELNVLNHLTAPAFKELLVSRCKLNNLTGLTIQAFLSRSSATLQSLALHATPVRAVDLVSLLRMVPTVERLVLANLLPNVVTNQVVQSLTARASSAEEILLPMMTSFVIDGGYLFTPDALFSMLESRLASTNALSQL</sequence>
<dbReference type="Gene3D" id="3.80.10.10">
    <property type="entry name" value="Ribonuclease Inhibitor"/>
    <property type="match status" value="1"/>
</dbReference>
<protein>
    <recommendedName>
        <fullName evidence="3">F-box domain-containing protein</fullName>
    </recommendedName>
</protein>
<keyword evidence="2" id="KW-1185">Reference proteome</keyword>
<dbReference type="InterPro" id="IPR032675">
    <property type="entry name" value="LRR_dom_sf"/>
</dbReference>
<dbReference type="Proteomes" id="UP001362999">
    <property type="component" value="Unassembled WGS sequence"/>
</dbReference>
<gene>
    <name evidence="1" type="ORF">R3P38DRAFT_2438310</name>
</gene>
<accession>A0AAW0BC67</accession>
<evidence type="ECO:0008006" key="3">
    <source>
        <dbReference type="Google" id="ProtNLM"/>
    </source>
</evidence>
<evidence type="ECO:0000313" key="2">
    <source>
        <dbReference type="Proteomes" id="UP001362999"/>
    </source>
</evidence>
<dbReference type="SUPFAM" id="SSF52047">
    <property type="entry name" value="RNI-like"/>
    <property type="match status" value="1"/>
</dbReference>
<dbReference type="AlphaFoldDB" id="A0AAW0BC67"/>
<evidence type="ECO:0000313" key="1">
    <source>
        <dbReference type="EMBL" id="KAK7023240.1"/>
    </source>
</evidence>
<comment type="caution">
    <text evidence="1">The sequence shown here is derived from an EMBL/GenBank/DDBJ whole genome shotgun (WGS) entry which is preliminary data.</text>
</comment>
<name>A0AAW0BC67_9AGAR</name>
<proteinExistence type="predicted"/>
<reference evidence="1 2" key="1">
    <citation type="journal article" date="2024" name="J Genomics">
        <title>Draft genome sequencing and assembly of Favolaschia claudopus CIRM-BRFM 2984 isolated from oak limbs.</title>
        <authorList>
            <person name="Navarro D."/>
            <person name="Drula E."/>
            <person name="Chaduli D."/>
            <person name="Cazenave R."/>
            <person name="Ahrendt S."/>
            <person name="Wang J."/>
            <person name="Lipzen A."/>
            <person name="Daum C."/>
            <person name="Barry K."/>
            <person name="Grigoriev I.V."/>
            <person name="Favel A."/>
            <person name="Rosso M.N."/>
            <person name="Martin F."/>
        </authorList>
    </citation>
    <scope>NUCLEOTIDE SEQUENCE [LARGE SCALE GENOMIC DNA]</scope>
    <source>
        <strain evidence="1 2">CIRM-BRFM 2984</strain>
    </source>
</reference>